<dbReference type="PANTHER" id="PTHR10302">
    <property type="entry name" value="SINGLE-STRANDED DNA-BINDING PROTEIN"/>
    <property type="match status" value="1"/>
</dbReference>
<dbReference type="CDD" id="cd04496">
    <property type="entry name" value="SSB_OBF"/>
    <property type="match status" value="1"/>
</dbReference>
<dbReference type="Pfam" id="PF00436">
    <property type="entry name" value="SSB"/>
    <property type="match status" value="1"/>
</dbReference>
<dbReference type="NCBIfam" id="TIGR00621">
    <property type="entry name" value="ssb"/>
    <property type="match status" value="1"/>
</dbReference>
<dbReference type="InterPro" id="IPR000424">
    <property type="entry name" value="Primosome_PriB/ssb"/>
</dbReference>
<dbReference type="AlphaFoldDB" id="A0A6C2U272"/>
<evidence type="ECO:0000256" key="2">
    <source>
        <dbReference type="HAMAP-Rule" id="MF_00984"/>
    </source>
</evidence>
<dbReference type="SUPFAM" id="SSF50249">
    <property type="entry name" value="Nucleic acid-binding proteins"/>
    <property type="match status" value="1"/>
</dbReference>
<dbReference type="Proteomes" id="UP000366872">
    <property type="component" value="Unassembled WGS sequence"/>
</dbReference>
<comment type="caution">
    <text evidence="2">Lacks conserved residue(s) required for the propagation of feature annotation.</text>
</comment>
<evidence type="ECO:0000256" key="3">
    <source>
        <dbReference type="PIRNR" id="PIRNR002070"/>
    </source>
</evidence>
<dbReference type="HAMAP" id="MF_00984">
    <property type="entry name" value="SSB"/>
    <property type="match status" value="1"/>
</dbReference>
<keyword evidence="5" id="KW-1185">Reference proteome</keyword>
<protein>
    <recommendedName>
        <fullName evidence="2 3">Single-stranded DNA-binding protein</fullName>
        <shortName evidence="2">SSB</shortName>
    </recommendedName>
</protein>
<reference evidence="4 5" key="1">
    <citation type="submission" date="2019-04" db="EMBL/GenBank/DDBJ databases">
        <authorList>
            <person name="Van Vliet M D."/>
        </authorList>
    </citation>
    <scope>NUCLEOTIDE SEQUENCE [LARGE SCALE GENOMIC DNA]</scope>
    <source>
        <strain evidence="4 5">F1</strain>
    </source>
</reference>
<organism evidence="4 5">
    <name type="scientific">Pontiella desulfatans</name>
    <dbReference type="NCBI Taxonomy" id="2750659"/>
    <lineage>
        <taxon>Bacteria</taxon>
        <taxon>Pseudomonadati</taxon>
        <taxon>Kiritimatiellota</taxon>
        <taxon>Kiritimatiellia</taxon>
        <taxon>Kiritimatiellales</taxon>
        <taxon>Pontiellaceae</taxon>
        <taxon>Pontiella</taxon>
    </lineage>
</organism>
<evidence type="ECO:0000313" key="5">
    <source>
        <dbReference type="Proteomes" id="UP000366872"/>
    </source>
</evidence>
<sequence>MKSFNKVILVGNVATDVELKTLKSGTKVADFRLAVNEHYKDNDGTEQERVAFVAIETWSGLAETCDKYLSKGRAVLVEGRLKMDEWKNEEGEKRSRLLVTAETVNFLDKPKEKGE</sequence>
<evidence type="ECO:0000313" key="4">
    <source>
        <dbReference type="EMBL" id="VGO13889.1"/>
    </source>
</evidence>
<dbReference type="EMBL" id="CAAHFG010000001">
    <property type="protein sequence ID" value="VGO13889.1"/>
    <property type="molecule type" value="Genomic_DNA"/>
</dbReference>
<name>A0A6C2U272_PONDE</name>
<dbReference type="Gene3D" id="2.40.50.140">
    <property type="entry name" value="Nucleic acid-binding proteins"/>
    <property type="match status" value="1"/>
</dbReference>
<dbReference type="PROSITE" id="PS50935">
    <property type="entry name" value="SSB"/>
    <property type="match status" value="1"/>
</dbReference>
<dbReference type="GO" id="GO:0009295">
    <property type="term" value="C:nucleoid"/>
    <property type="evidence" value="ECO:0007669"/>
    <property type="project" value="TreeGrafter"/>
</dbReference>
<dbReference type="GO" id="GO:0006260">
    <property type="term" value="P:DNA replication"/>
    <property type="evidence" value="ECO:0007669"/>
    <property type="project" value="InterPro"/>
</dbReference>
<dbReference type="InterPro" id="IPR011344">
    <property type="entry name" value="ssDNA-bd"/>
</dbReference>
<keyword evidence="1 2" id="KW-0238">DNA-binding</keyword>
<comment type="subunit">
    <text evidence="2">Homotetramer.</text>
</comment>
<gene>
    <name evidence="4" type="primary">ssb_1</name>
    <name evidence="4" type="ORF">PDESU_02446</name>
</gene>
<dbReference type="PIRSF" id="PIRSF002070">
    <property type="entry name" value="SSB"/>
    <property type="match status" value="1"/>
</dbReference>
<dbReference type="PANTHER" id="PTHR10302:SF27">
    <property type="entry name" value="SINGLE-STRANDED DNA-BINDING PROTEIN"/>
    <property type="match status" value="1"/>
</dbReference>
<dbReference type="GO" id="GO:0003697">
    <property type="term" value="F:single-stranded DNA binding"/>
    <property type="evidence" value="ECO:0007669"/>
    <property type="project" value="UniProtKB-UniRule"/>
</dbReference>
<proteinExistence type="inferred from homology"/>
<dbReference type="RefSeq" id="WP_168442189.1">
    <property type="nucleotide sequence ID" value="NZ_CAAHFG010000001.1"/>
</dbReference>
<accession>A0A6C2U272</accession>
<evidence type="ECO:0000256" key="1">
    <source>
        <dbReference type="ARBA" id="ARBA00023125"/>
    </source>
</evidence>
<dbReference type="InterPro" id="IPR012340">
    <property type="entry name" value="NA-bd_OB-fold"/>
</dbReference>